<feature type="coiled-coil region" evidence="1">
    <location>
        <begin position="227"/>
        <end position="254"/>
    </location>
</feature>
<dbReference type="Gene3D" id="3.40.50.300">
    <property type="entry name" value="P-loop containing nucleotide triphosphate hydrolases"/>
    <property type="match status" value="1"/>
</dbReference>
<dbReference type="InterPro" id="IPR051396">
    <property type="entry name" value="Bact_Antivir_Def_Nuclease"/>
</dbReference>
<dbReference type="InterPro" id="IPR027417">
    <property type="entry name" value="P-loop_NTPase"/>
</dbReference>
<dbReference type="EMBL" id="MAOI01000107">
    <property type="protein sequence ID" value="OJD74958.1"/>
    <property type="molecule type" value="Genomic_DNA"/>
</dbReference>
<dbReference type="GeneID" id="87594188"/>
<accession>A0A1J9U859</accession>
<dbReference type="PANTHER" id="PTHR43581">
    <property type="entry name" value="ATP/GTP PHOSPHATASE"/>
    <property type="match status" value="1"/>
</dbReference>
<reference evidence="3 4" key="1">
    <citation type="submission" date="2016-06" db="EMBL/GenBank/DDBJ databases">
        <title>First insights into the genetic diversity and population structure of in the Bacillus cereus group bacteria from diverse marine environments.</title>
        <authorList>
            <person name="Liu Y."/>
            <person name="Lai Q."/>
            <person name="Shao Z."/>
        </authorList>
    </citation>
    <scope>NUCLEOTIDE SEQUENCE [LARGE SCALE GENOMIC DNA]</scope>
    <source>
        <strain evidence="3 4">NH24A2</strain>
    </source>
</reference>
<dbReference type="Pfam" id="PF13175">
    <property type="entry name" value="AAA_15"/>
    <property type="match status" value="1"/>
</dbReference>
<evidence type="ECO:0000259" key="2">
    <source>
        <dbReference type="Pfam" id="PF13175"/>
    </source>
</evidence>
<evidence type="ECO:0000313" key="3">
    <source>
        <dbReference type="EMBL" id="OJD74958.1"/>
    </source>
</evidence>
<gene>
    <name evidence="3" type="ORF">BAU28_17510</name>
</gene>
<dbReference type="SUPFAM" id="SSF52540">
    <property type="entry name" value="P-loop containing nucleoside triphosphate hydrolases"/>
    <property type="match status" value="1"/>
</dbReference>
<keyword evidence="1" id="KW-0175">Coiled coil</keyword>
<dbReference type="RefSeq" id="WP_069355241.1">
    <property type="nucleotide sequence ID" value="NZ_CBCSHB010000010.1"/>
</dbReference>
<organism evidence="3 4">
    <name type="scientific">Bacillus paramycoides</name>
    <dbReference type="NCBI Taxonomy" id="2026194"/>
    <lineage>
        <taxon>Bacteria</taxon>
        <taxon>Bacillati</taxon>
        <taxon>Bacillota</taxon>
        <taxon>Bacilli</taxon>
        <taxon>Bacillales</taxon>
        <taxon>Bacillaceae</taxon>
        <taxon>Bacillus</taxon>
        <taxon>Bacillus cereus group</taxon>
    </lineage>
</organism>
<dbReference type="InterPro" id="IPR041685">
    <property type="entry name" value="AAA_GajA/Old/RecF-like"/>
</dbReference>
<protein>
    <recommendedName>
        <fullName evidence="2">Endonuclease GajA/Old nuclease/RecF-like AAA domain-containing protein</fullName>
    </recommendedName>
</protein>
<dbReference type="PANTHER" id="PTHR43581:SF2">
    <property type="entry name" value="EXCINUCLEASE ATPASE SUBUNIT"/>
    <property type="match status" value="1"/>
</dbReference>
<sequence>MKLEKVIIKNFRSYDTYTEIKFDDLTTIVGKNDVGKSTILEALEIFFNNSTVKIDAKDYCVKTGDPNVLIGCVFSGFAEEIILDETAPTTFKDEFLLNEGGMLEVHKIYDCSKKTIKPEIYLKALYPNEAIEKDKALIQLTQTELQRKVKSIDLENGPTDLRTNHLMRKDIFSSIDLTNLAIRPIALNKGDSGTVWEKINPTLPIFTLFQSDRPSLDGDSEVQDPMKVAIKEALEDVREQLEDIEKLVQEKAMTVANLTLEKLKEMDPLLANELTPSISETPKWPNVFKLTLEGDEGIPINKRGSGVRRLILLNFFRAAAEKQDSSTGRNIIYAIEEPETAQHPSNQIMLAEALLKLSKKENTQVILTTHVPAFASLLPTDSLRLIVNSEQGKSILSSNTNESVLEKIAETLGVFASPISRGVKVAVFVEGPNDLSILKILSSIIARENPQIVDLSTSDDVVIIPCGGDTLRGWVENQYLKQLNVPEIHIYDRDIMEEGKEPKYEKWCKKVRERNDGSVAYLTTKREIENYIHPEAIKEFYGLAELMFGPNDDVPNLVASLTVYGESNVKKKLNNHVAKRLTYEQIREMDTENDIEGKWLSFISQCVNGIAVETV</sequence>
<proteinExistence type="predicted"/>
<comment type="caution">
    <text evidence="3">The sequence shown here is derived from an EMBL/GenBank/DDBJ whole genome shotgun (WGS) entry which is preliminary data.</text>
</comment>
<dbReference type="Proteomes" id="UP000182788">
    <property type="component" value="Unassembled WGS sequence"/>
</dbReference>
<feature type="domain" description="Endonuclease GajA/Old nuclease/RecF-like AAA" evidence="2">
    <location>
        <begin position="1"/>
        <end position="375"/>
    </location>
</feature>
<dbReference type="AlphaFoldDB" id="A0A1J9U859"/>
<evidence type="ECO:0000313" key="4">
    <source>
        <dbReference type="Proteomes" id="UP000182788"/>
    </source>
</evidence>
<evidence type="ECO:0000256" key="1">
    <source>
        <dbReference type="SAM" id="Coils"/>
    </source>
</evidence>
<name>A0A1J9U859_9BACI</name>